<gene>
    <name evidence="1" type="ORF">TPSB3V08_LOCUS3106</name>
</gene>
<accession>A0A7R9CTZ0</accession>
<proteinExistence type="predicted"/>
<protein>
    <submittedName>
        <fullName evidence="1">Uncharacterized protein</fullName>
    </submittedName>
</protein>
<evidence type="ECO:0000313" key="1">
    <source>
        <dbReference type="EMBL" id="CAD7401455.1"/>
    </source>
</evidence>
<dbReference type="AlphaFoldDB" id="A0A7R9CTZ0"/>
<organism evidence="1">
    <name type="scientific">Timema poppense</name>
    <name type="common">Walking stick</name>
    <dbReference type="NCBI Taxonomy" id="170557"/>
    <lineage>
        <taxon>Eukaryota</taxon>
        <taxon>Metazoa</taxon>
        <taxon>Ecdysozoa</taxon>
        <taxon>Arthropoda</taxon>
        <taxon>Hexapoda</taxon>
        <taxon>Insecta</taxon>
        <taxon>Pterygota</taxon>
        <taxon>Neoptera</taxon>
        <taxon>Polyneoptera</taxon>
        <taxon>Phasmatodea</taxon>
        <taxon>Timematodea</taxon>
        <taxon>Timematoidea</taxon>
        <taxon>Timematidae</taxon>
        <taxon>Timema</taxon>
    </lineage>
</organism>
<name>A0A7R9CTZ0_TIMPO</name>
<sequence length="157" mass="18123">MQFKGALPNCDVTAGQYMMSHRPTRERELNSRKQTVLLRDIDHKPQRRPARFAAHSLHRLFSRVAPVVLVREQSVMALQLLRIFLVVSAVLELSWQEGQEQDGQKCRALPPSSSHFTLTSERNLTGHWTTQVIRLSINYSNVIRNGLNLEEVYPHLR</sequence>
<dbReference type="EMBL" id="OD001321">
    <property type="protein sequence ID" value="CAD7401455.1"/>
    <property type="molecule type" value="Genomic_DNA"/>
</dbReference>
<reference evidence="1" key="1">
    <citation type="submission" date="2020-11" db="EMBL/GenBank/DDBJ databases">
        <authorList>
            <person name="Tran Van P."/>
        </authorList>
    </citation>
    <scope>NUCLEOTIDE SEQUENCE</scope>
</reference>